<feature type="transmembrane region" description="Helical" evidence="1">
    <location>
        <begin position="15"/>
        <end position="33"/>
    </location>
</feature>
<evidence type="ECO:0000313" key="2">
    <source>
        <dbReference type="EMBL" id="MBS3061433.1"/>
    </source>
</evidence>
<evidence type="ECO:0000313" key="3">
    <source>
        <dbReference type="Proteomes" id="UP000675968"/>
    </source>
</evidence>
<reference evidence="2" key="2">
    <citation type="submission" date="2021-05" db="EMBL/GenBank/DDBJ databases">
        <title>Protein family content uncovers lineage relationships and bacterial pathway maintenance mechanisms in DPANN archaea.</title>
        <authorList>
            <person name="Castelle C.J."/>
            <person name="Meheust R."/>
            <person name="Jaffe A.L."/>
            <person name="Seitz K."/>
            <person name="Gong X."/>
            <person name="Baker B.J."/>
            <person name="Banfield J.F."/>
        </authorList>
    </citation>
    <scope>NUCLEOTIDE SEQUENCE</scope>
    <source>
        <strain evidence="2">RIFCSPLOWO2_01_FULL_AR10_48_17</strain>
    </source>
</reference>
<dbReference type="EMBL" id="JAGVWC010000009">
    <property type="protein sequence ID" value="MBS3061433.1"/>
    <property type="molecule type" value="Genomic_DNA"/>
</dbReference>
<evidence type="ECO:0008006" key="4">
    <source>
        <dbReference type="Google" id="ProtNLM"/>
    </source>
</evidence>
<feature type="transmembrane region" description="Helical" evidence="1">
    <location>
        <begin position="54"/>
        <end position="74"/>
    </location>
</feature>
<feature type="transmembrane region" description="Helical" evidence="1">
    <location>
        <begin position="142"/>
        <end position="175"/>
    </location>
</feature>
<sequence length="177" mass="19314">MAGLLENIVFSFVDLVRQTILLGIPVFILAFIGKKIHASFSKDHSWLKATVFSTYILFFVLIMLVYFVPFFLGRADFNQGAVPETLGPSFIDELLRFIVAVLRVGIVSAMLSALVLPFIFLGTAISESVQKRTPNKIVSFAGGVFGSVFVGIVAVLFLLPAIGIDVVAGTIYLIYFA</sequence>
<dbReference type="AlphaFoldDB" id="A0A8T4L2E6"/>
<accession>A0A8T4L2E6</accession>
<feature type="transmembrane region" description="Helical" evidence="1">
    <location>
        <begin position="94"/>
        <end position="121"/>
    </location>
</feature>
<organism evidence="2 3">
    <name type="scientific">Candidatus Iainarchaeum sp</name>
    <dbReference type="NCBI Taxonomy" id="3101447"/>
    <lineage>
        <taxon>Archaea</taxon>
        <taxon>Candidatus Iainarchaeota</taxon>
        <taxon>Candidatus Iainarchaeia</taxon>
        <taxon>Candidatus Iainarchaeales</taxon>
        <taxon>Candidatus Iainarchaeaceae</taxon>
        <taxon>Candidatus Iainarchaeum</taxon>
    </lineage>
</organism>
<evidence type="ECO:0000256" key="1">
    <source>
        <dbReference type="SAM" id="Phobius"/>
    </source>
</evidence>
<proteinExistence type="predicted"/>
<name>A0A8T4L2E6_9ARCH</name>
<gene>
    <name evidence="2" type="ORF">J4215_02515</name>
</gene>
<protein>
    <recommendedName>
        <fullName evidence="4">DUF1538 domain-containing protein</fullName>
    </recommendedName>
</protein>
<keyword evidence="1" id="KW-1133">Transmembrane helix</keyword>
<keyword evidence="1" id="KW-0812">Transmembrane</keyword>
<reference evidence="2" key="1">
    <citation type="submission" date="2021-03" db="EMBL/GenBank/DDBJ databases">
        <authorList>
            <person name="Jaffe A."/>
        </authorList>
    </citation>
    <scope>NUCLEOTIDE SEQUENCE</scope>
    <source>
        <strain evidence="2">RIFCSPLOWO2_01_FULL_AR10_48_17</strain>
    </source>
</reference>
<comment type="caution">
    <text evidence="2">The sequence shown here is derived from an EMBL/GenBank/DDBJ whole genome shotgun (WGS) entry which is preliminary data.</text>
</comment>
<keyword evidence="1" id="KW-0472">Membrane</keyword>
<dbReference type="Proteomes" id="UP000675968">
    <property type="component" value="Unassembled WGS sequence"/>
</dbReference>